<dbReference type="InterPro" id="IPR036388">
    <property type="entry name" value="WH-like_DNA-bd_sf"/>
</dbReference>
<keyword evidence="3" id="KW-0808">Transferase</keyword>
<evidence type="ECO:0000259" key="2">
    <source>
        <dbReference type="Pfam" id="PF01035"/>
    </source>
</evidence>
<reference evidence="3 4" key="1">
    <citation type="submission" date="2014-06" db="EMBL/GenBank/DDBJ databases">
        <authorList>
            <person name="Teng J.L."/>
            <person name="Huang Y."/>
            <person name="Tse H."/>
            <person name="Lau S.K."/>
            <person name="Woo P.C."/>
        </authorList>
    </citation>
    <scope>NUCLEOTIDE SEQUENCE [LARGE SCALE GENOMIC DNA]</scope>
    <source>
        <strain evidence="3 4">HKU4</strain>
    </source>
</reference>
<dbReference type="InterPro" id="IPR036217">
    <property type="entry name" value="MethylDNA_cys_MeTrfase_DNAb"/>
</dbReference>
<dbReference type="GO" id="GO:0006281">
    <property type="term" value="P:DNA repair"/>
    <property type="evidence" value="ECO:0007669"/>
    <property type="project" value="InterPro"/>
</dbReference>
<dbReference type="SUPFAM" id="SSF46767">
    <property type="entry name" value="Methylated DNA-protein cysteine methyltransferase, C-terminal domain"/>
    <property type="match status" value="1"/>
</dbReference>
<gene>
    <name evidence="3" type="ORF">SSIN_0615</name>
</gene>
<dbReference type="eggNOG" id="COG3695">
    <property type="taxonomic scope" value="Bacteria"/>
</dbReference>
<dbReference type="Gene3D" id="1.10.10.10">
    <property type="entry name" value="Winged helix-like DNA-binding domain superfamily/Winged helix DNA-binding domain"/>
    <property type="match status" value="1"/>
</dbReference>
<keyword evidence="4" id="KW-1185">Reference proteome</keyword>
<comment type="caution">
    <text evidence="3">The sequence shown here is derived from an EMBL/GenBank/DDBJ whole genome shotgun (WGS) entry which is preliminary data.</text>
</comment>
<evidence type="ECO:0000313" key="3">
    <source>
        <dbReference type="EMBL" id="KGM37561.1"/>
    </source>
</evidence>
<dbReference type="PANTHER" id="PTHR42942:SF1">
    <property type="entry name" value="ALKYLTRANSFERASE-LIKE PROTEIN 1"/>
    <property type="match status" value="1"/>
</dbReference>
<dbReference type="Pfam" id="PF01035">
    <property type="entry name" value="DNA_binding_1"/>
    <property type="match status" value="1"/>
</dbReference>
<dbReference type="STRING" id="176090.SSIN_0615"/>
<dbReference type="CDD" id="cd06445">
    <property type="entry name" value="ATase"/>
    <property type="match status" value="1"/>
</dbReference>
<dbReference type="InterPro" id="IPR052520">
    <property type="entry name" value="ATL_DNA_repair"/>
</dbReference>
<keyword evidence="3" id="KW-0489">Methyltransferase</keyword>
<dbReference type="Proteomes" id="UP000030019">
    <property type="component" value="Unassembled WGS sequence"/>
</dbReference>
<name>A0A0A0DFP2_9STRE</name>
<dbReference type="PATRIC" id="fig|176090.4.peg.610"/>
<protein>
    <submittedName>
        <fullName evidence="3">Methylated-DNA--protein-cysteine methyltransferase</fullName>
    </submittedName>
</protein>
<evidence type="ECO:0000313" key="4">
    <source>
        <dbReference type="Proteomes" id="UP000030019"/>
    </source>
</evidence>
<feature type="domain" description="Methylated-DNA-[protein]-cysteine S-methyltransferase DNA binding" evidence="2">
    <location>
        <begin position="10"/>
        <end position="68"/>
    </location>
</feature>
<organism evidence="3 4">
    <name type="scientific">Streptococcus sinensis</name>
    <dbReference type="NCBI Taxonomy" id="176090"/>
    <lineage>
        <taxon>Bacteria</taxon>
        <taxon>Bacillati</taxon>
        <taxon>Bacillota</taxon>
        <taxon>Bacilli</taxon>
        <taxon>Lactobacillales</taxon>
        <taxon>Streptococcaceae</taxon>
        <taxon>Streptococcus</taxon>
    </lineage>
</organism>
<dbReference type="AlphaFoldDB" id="A0A0A0DFP2"/>
<dbReference type="EMBL" id="JPEN01000045">
    <property type="protein sequence ID" value="KGM37561.1"/>
    <property type="molecule type" value="Genomic_DNA"/>
</dbReference>
<evidence type="ECO:0000256" key="1">
    <source>
        <dbReference type="ARBA" id="ARBA00022763"/>
    </source>
</evidence>
<keyword evidence="1" id="KW-0227">DNA damage</keyword>
<dbReference type="GO" id="GO:0032259">
    <property type="term" value="P:methylation"/>
    <property type="evidence" value="ECO:0007669"/>
    <property type="project" value="UniProtKB-KW"/>
</dbReference>
<sequence length="121" mass="13610">MSVLNAEILKSVLVLVDEIPAGRVATYGQIARLIGRPQNARLVGKILSQSELYGGKHPCYRVVNATGVSHLAGKTRDTCFGQREWISRLMAVWTLSIISGSDDFLLSWRKRKFLFLDSFLW</sequence>
<dbReference type="InterPro" id="IPR014048">
    <property type="entry name" value="MethylDNA_cys_MeTrfase_DNA-bd"/>
</dbReference>
<dbReference type="GO" id="GO:0008168">
    <property type="term" value="F:methyltransferase activity"/>
    <property type="evidence" value="ECO:0007669"/>
    <property type="project" value="UniProtKB-KW"/>
</dbReference>
<accession>A0A0A0DFP2</accession>
<proteinExistence type="predicted"/>
<dbReference type="PANTHER" id="PTHR42942">
    <property type="entry name" value="6-O-METHYLGUANINE DNA METHYLTRANSFERASE"/>
    <property type="match status" value="1"/>
</dbReference>